<dbReference type="EMBL" id="BQKI01000084">
    <property type="protein sequence ID" value="GJN32425.1"/>
    <property type="molecule type" value="Genomic_DNA"/>
</dbReference>
<protein>
    <recommendedName>
        <fullName evidence="1">DUF7769 domain-containing protein</fullName>
    </recommendedName>
</protein>
<dbReference type="InterPro" id="IPR056671">
    <property type="entry name" value="DUF7769"/>
</dbReference>
<keyword evidence="3" id="KW-1185">Reference proteome</keyword>
<organism evidence="2 3">
    <name type="scientific">Eleusine coracana subsp. coracana</name>
    <dbReference type="NCBI Taxonomy" id="191504"/>
    <lineage>
        <taxon>Eukaryota</taxon>
        <taxon>Viridiplantae</taxon>
        <taxon>Streptophyta</taxon>
        <taxon>Embryophyta</taxon>
        <taxon>Tracheophyta</taxon>
        <taxon>Spermatophyta</taxon>
        <taxon>Magnoliopsida</taxon>
        <taxon>Liliopsida</taxon>
        <taxon>Poales</taxon>
        <taxon>Poaceae</taxon>
        <taxon>PACMAD clade</taxon>
        <taxon>Chloridoideae</taxon>
        <taxon>Cynodonteae</taxon>
        <taxon>Eleusininae</taxon>
        <taxon>Eleusine</taxon>
    </lineage>
</organism>
<name>A0AAV5FDH4_ELECO</name>
<reference evidence="2" key="1">
    <citation type="journal article" date="2018" name="DNA Res.">
        <title>Multiple hybrid de novo genome assembly of finger millet, an orphan allotetraploid crop.</title>
        <authorList>
            <person name="Hatakeyama M."/>
            <person name="Aluri S."/>
            <person name="Balachadran M.T."/>
            <person name="Sivarajan S.R."/>
            <person name="Patrignani A."/>
            <person name="Gruter S."/>
            <person name="Poveda L."/>
            <person name="Shimizu-Inatsugi R."/>
            <person name="Baeten J."/>
            <person name="Francoijs K.J."/>
            <person name="Nataraja K.N."/>
            <person name="Reddy Y.A.N."/>
            <person name="Phadnis S."/>
            <person name="Ravikumar R.L."/>
            <person name="Schlapbach R."/>
            <person name="Sreeman S.M."/>
            <person name="Shimizu K.K."/>
        </authorList>
    </citation>
    <scope>NUCLEOTIDE SEQUENCE</scope>
</reference>
<evidence type="ECO:0000313" key="3">
    <source>
        <dbReference type="Proteomes" id="UP001054889"/>
    </source>
</evidence>
<reference evidence="2" key="2">
    <citation type="submission" date="2021-12" db="EMBL/GenBank/DDBJ databases">
        <title>Resequencing data analysis of finger millet.</title>
        <authorList>
            <person name="Hatakeyama M."/>
            <person name="Aluri S."/>
            <person name="Balachadran M.T."/>
            <person name="Sivarajan S.R."/>
            <person name="Poveda L."/>
            <person name="Shimizu-Inatsugi R."/>
            <person name="Schlapbach R."/>
            <person name="Sreeman S.M."/>
            <person name="Shimizu K.K."/>
        </authorList>
    </citation>
    <scope>NUCLEOTIDE SEQUENCE</scope>
</reference>
<gene>
    <name evidence="2" type="primary">gb20934</name>
    <name evidence="2" type="ORF">PR202_gb20934</name>
</gene>
<dbReference type="Pfam" id="PF24964">
    <property type="entry name" value="DUF7769"/>
    <property type="match status" value="1"/>
</dbReference>
<sequence length="305" mass="35506">MDTQEEFNSNLNIHPQHEHNSEPVHGIFFFTVFTSELCRYVYIFIYPHIILFIHLGHSRTKDASDEVRKQIYQTLLAKSNNGRLGKNVTREVASQFSLHIRTVQKIWKRGKQSLAQGIVVDVTSRKKVCTGRKATPIDLEPLRNIPLNERMTLEAVSKHLNVSKTKLIRYMRQGHLRRHSNSIKPFLTEANKNTRLKWCLDMLEPDSFPTDPRFNDLFDHVFIDEKWFFLTQKSIKYYLLPDEDDHNVLAKVRITFHALCFWASQLDQGFKVVFVFLMGKLDVSHLSLTNGLKGVVSIDKLGRGR</sequence>
<dbReference type="InterPro" id="IPR036397">
    <property type="entry name" value="RNaseH_sf"/>
</dbReference>
<dbReference type="PANTHER" id="PTHR33889:SF1">
    <property type="entry name" value="OS03G0834800 PROTEIN"/>
    <property type="match status" value="1"/>
</dbReference>
<comment type="caution">
    <text evidence="2">The sequence shown here is derived from an EMBL/GenBank/DDBJ whole genome shotgun (WGS) entry which is preliminary data.</text>
</comment>
<accession>A0AAV5FDH4</accession>
<dbReference type="AlphaFoldDB" id="A0AAV5FDH4"/>
<feature type="domain" description="DUF7769" evidence="1">
    <location>
        <begin position="64"/>
        <end position="117"/>
    </location>
</feature>
<evidence type="ECO:0000313" key="2">
    <source>
        <dbReference type="EMBL" id="GJN32425.1"/>
    </source>
</evidence>
<dbReference type="GO" id="GO:0003676">
    <property type="term" value="F:nucleic acid binding"/>
    <property type="evidence" value="ECO:0007669"/>
    <property type="project" value="InterPro"/>
</dbReference>
<evidence type="ECO:0000259" key="1">
    <source>
        <dbReference type="Pfam" id="PF24964"/>
    </source>
</evidence>
<dbReference type="PANTHER" id="PTHR33889">
    <property type="entry name" value="OS04G0681850 PROTEIN"/>
    <property type="match status" value="1"/>
</dbReference>
<dbReference type="Proteomes" id="UP001054889">
    <property type="component" value="Unassembled WGS sequence"/>
</dbReference>
<proteinExistence type="predicted"/>
<dbReference type="Gene3D" id="3.30.420.10">
    <property type="entry name" value="Ribonuclease H-like superfamily/Ribonuclease H"/>
    <property type="match status" value="1"/>
</dbReference>